<comment type="caution">
    <text evidence="1">The sequence shown here is derived from an EMBL/GenBank/DDBJ whole genome shotgun (WGS) entry which is preliminary data.</text>
</comment>
<dbReference type="EMBL" id="MVIC01000012">
    <property type="protein sequence ID" value="ORB15332.1"/>
    <property type="molecule type" value="Genomic_DNA"/>
</dbReference>
<gene>
    <name evidence="1" type="ORF">BST37_08995</name>
</gene>
<proteinExistence type="predicted"/>
<protein>
    <submittedName>
        <fullName evidence="1">Uncharacterized protein</fullName>
    </submittedName>
</protein>
<evidence type="ECO:0000313" key="2">
    <source>
        <dbReference type="Proteomes" id="UP000192374"/>
    </source>
</evidence>
<reference evidence="1 2" key="1">
    <citation type="submission" date="2017-02" db="EMBL/GenBank/DDBJ databases">
        <title>The new phylogeny of genus Mycobacterium.</title>
        <authorList>
            <person name="Tortoli E."/>
            <person name="Trovato A."/>
            <person name="Cirillo D.M."/>
        </authorList>
    </citation>
    <scope>NUCLEOTIDE SEQUENCE [LARGE SCALE GENOMIC DNA]</scope>
    <source>
        <strain evidence="1 2">DSM 45145</strain>
    </source>
</reference>
<dbReference type="Proteomes" id="UP000192374">
    <property type="component" value="Unassembled WGS sequence"/>
</dbReference>
<organism evidence="1 2">
    <name type="scientific">Mycobacterium noviomagense</name>
    <dbReference type="NCBI Taxonomy" id="459858"/>
    <lineage>
        <taxon>Bacteria</taxon>
        <taxon>Bacillati</taxon>
        <taxon>Actinomycetota</taxon>
        <taxon>Actinomycetes</taxon>
        <taxon>Mycobacteriales</taxon>
        <taxon>Mycobacteriaceae</taxon>
        <taxon>Mycobacterium</taxon>
    </lineage>
</organism>
<sequence>MTSWSGPGCCRSGRSTVLPIDPQADRSRRAWLACPNCDHGAGCAECRSSRNCPSHWQYLIGNHAAVLHLQCPTCAHFWSLDTRPGRRRRPAA</sequence>
<accession>A0ABX3T6I2</accession>
<evidence type="ECO:0000313" key="1">
    <source>
        <dbReference type="EMBL" id="ORB15332.1"/>
    </source>
</evidence>
<keyword evidence="2" id="KW-1185">Reference proteome</keyword>
<name>A0ABX3T6I2_9MYCO</name>